<proteinExistence type="predicted"/>
<protein>
    <submittedName>
        <fullName evidence="1">Uncharacterized protein LOC103329902</fullName>
    </submittedName>
</protein>
<accession>A0A2P2MVH9</accession>
<organism evidence="1">
    <name type="scientific">Rhizophora mucronata</name>
    <name type="common">Asiatic mangrove</name>
    <dbReference type="NCBI Taxonomy" id="61149"/>
    <lineage>
        <taxon>Eukaryota</taxon>
        <taxon>Viridiplantae</taxon>
        <taxon>Streptophyta</taxon>
        <taxon>Embryophyta</taxon>
        <taxon>Tracheophyta</taxon>
        <taxon>Spermatophyta</taxon>
        <taxon>Magnoliopsida</taxon>
        <taxon>eudicotyledons</taxon>
        <taxon>Gunneridae</taxon>
        <taxon>Pentapetalae</taxon>
        <taxon>rosids</taxon>
        <taxon>fabids</taxon>
        <taxon>Malpighiales</taxon>
        <taxon>Rhizophoraceae</taxon>
        <taxon>Rhizophora</taxon>
    </lineage>
</organism>
<evidence type="ECO:0000313" key="1">
    <source>
        <dbReference type="EMBL" id="MBX34227.1"/>
    </source>
</evidence>
<dbReference type="AlphaFoldDB" id="A0A2P2MVH9"/>
<name>A0A2P2MVH9_RHIMU</name>
<reference evidence="1" key="1">
    <citation type="submission" date="2018-02" db="EMBL/GenBank/DDBJ databases">
        <title>Rhizophora mucronata_Transcriptome.</title>
        <authorList>
            <person name="Meera S.P."/>
            <person name="Sreeshan A."/>
            <person name="Augustine A."/>
        </authorList>
    </citation>
    <scope>NUCLEOTIDE SEQUENCE</scope>
    <source>
        <tissue evidence="1">Leaf</tissue>
    </source>
</reference>
<sequence length="31" mass="3616">MHEDSLAACPMHEVKPGEIPQCICHFLWDYD</sequence>
<dbReference type="EMBL" id="GGEC01053743">
    <property type="protein sequence ID" value="MBX34227.1"/>
    <property type="molecule type" value="Transcribed_RNA"/>
</dbReference>